<proteinExistence type="predicted"/>
<protein>
    <recommendedName>
        <fullName evidence="4">Osteopetrosis-associated transmembrane protein 1</fullName>
    </recommendedName>
</protein>
<dbReference type="OMA" id="FQQVASK"/>
<evidence type="ECO:0008006" key="4">
    <source>
        <dbReference type="Google" id="ProtNLM"/>
    </source>
</evidence>
<sequence>MIWHVFRLCRTLFFSEKRATILSVLLLWQQSASSYSGFLKVMVAIVRMLPSGWLSSVGLYCVHLVSLLLCLSALPSVSLGLTPECKEYLKDVAQSSSGFEVCALLCARPFRVCSSCFDDYAFAHNMFVNLKSGRGQVEKNCSEDLVSGDRVSIINRAFTYVTETWESGNCDNCLVVSKSDDIVHFKVAEFAKEFQTRAEQVFKCIDSHIKNESRICTDCLSSFSNLSNFYHGLVKKYEEKLCMDIIDIMNTTRVKWSDYGCSHVYGLEPEVCLYAWAMVIITIVFYFFARFSQKPRDAEILEGRTMREHISKMSVDSNSFRDQQELIPHLQPLFTIS</sequence>
<dbReference type="GO" id="GO:0005829">
    <property type="term" value="C:cytosol"/>
    <property type="evidence" value="ECO:0007669"/>
    <property type="project" value="TreeGrafter"/>
</dbReference>
<evidence type="ECO:0000256" key="1">
    <source>
        <dbReference type="SAM" id="Phobius"/>
    </source>
</evidence>
<dbReference type="OrthoDB" id="8021850at2759"/>
<reference evidence="2" key="1">
    <citation type="submission" date="2021-01" db="UniProtKB">
        <authorList>
            <consortium name="EnsemblMetazoa"/>
        </authorList>
    </citation>
    <scope>IDENTIFICATION</scope>
</reference>
<dbReference type="PANTHER" id="PTHR15644">
    <property type="entry name" value="OSTEOPETROSIS ASSOCIATED TRANSMEMBRANE PROTEIN 1"/>
    <property type="match status" value="1"/>
</dbReference>
<dbReference type="EnsemblMetazoa" id="XM_022800191">
    <property type="protein sequence ID" value="XP_022655926"/>
    <property type="gene ID" value="LOC111248232"/>
</dbReference>
<accession>A0A7M7JRS2</accession>
<dbReference type="RefSeq" id="XP_022655926.1">
    <property type="nucleotide sequence ID" value="XM_022800191.1"/>
</dbReference>
<dbReference type="FunCoup" id="A0A7M7JRS2">
    <property type="interactions" value="698"/>
</dbReference>
<keyword evidence="1" id="KW-0812">Transmembrane</keyword>
<dbReference type="Proteomes" id="UP000594260">
    <property type="component" value="Unplaced"/>
</dbReference>
<dbReference type="GeneID" id="111248232"/>
<evidence type="ECO:0000313" key="2">
    <source>
        <dbReference type="EnsemblMetazoa" id="XP_022655926"/>
    </source>
</evidence>
<feature type="transmembrane region" description="Helical" evidence="1">
    <location>
        <begin position="271"/>
        <end position="289"/>
    </location>
</feature>
<dbReference type="KEGG" id="vde:111248232"/>
<name>A0A7M7JRS2_VARDE</name>
<dbReference type="AlphaFoldDB" id="A0A7M7JRS2"/>
<dbReference type="InterPro" id="IPR019172">
    <property type="entry name" value="Osteopetrosis-assoc_TM_1"/>
</dbReference>
<keyword evidence="1" id="KW-1133">Transmembrane helix</keyword>
<dbReference type="InParanoid" id="A0A7M7JRS2"/>
<organism evidence="2 3">
    <name type="scientific">Varroa destructor</name>
    <name type="common">Honeybee mite</name>
    <dbReference type="NCBI Taxonomy" id="109461"/>
    <lineage>
        <taxon>Eukaryota</taxon>
        <taxon>Metazoa</taxon>
        <taxon>Ecdysozoa</taxon>
        <taxon>Arthropoda</taxon>
        <taxon>Chelicerata</taxon>
        <taxon>Arachnida</taxon>
        <taxon>Acari</taxon>
        <taxon>Parasitiformes</taxon>
        <taxon>Mesostigmata</taxon>
        <taxon>Gamasina</taxon>
        <taxon>Dermanyssoidea</taxon>
        <taxon>Varroidae</taxon>
        <taxon>Varroa</taxon>
    </lineage>
</organism>
<dbReference type="PANTHER" id="PTHR15644:SF2">
    <property type="entry name" value="OSTEOPETROSIS-ASSOCIATED TRANSMEMBRANE PROTEIN 1"/>
    <property type="match status" value="1"/>
</dbReference>
<keyword evidence="1" id="KW-0472">Membrane</keyword>
<keyword evidence="3" id="KW-1185">Reference proteome</keyword>
<evidence type="ECO:0000313" key="3">
    <source>
        <dbReference type="Proteomes" id="UP000594260"/>
    </source>
</evidence>
<dbReference type="Pfam" id="PF09777">
    <property type="entry name" value="OSTMP1"/>
    <property type="match status" value="1"/>
</dbReference>